<keyword evidence="3 5" id="KW-1133">Transmembrane helix</keyword>
<proteinExistence type="predicted"/>
<keyword evidence="7" id="KW-1185">Reference proteome</keyword>
<dbReference type="Pfam" id="PF04479">
    <property type="entry name" value="RTA1"/>
    <property type="match status" value="1"/>
</dbReference>
<dbReference type="EMBL" id="WWBZ02000082">
    <property type="protein sequence ID" value="KAF4301586.1"/>
    <property type="molecule type" value="Genomic_DNA"/>
</dbReference>
<sequence length="278" mass="31036">MSSTYHPSLDHPDAFVFYRYHPNMAAAVVFVTALWLLPPSTAGSACEHEPVQWIGYIGRAMSANDQWALGPYMLQSMLLLISPALFAASVYMILGRIILVTDGENHSVISKKLLTKIFVIGDVISLLTQSSGGGVMAMGSLDSMELGEKIVIVGLFIQLLFFGFFMFVSSRFYMRIQKAPTTSSLDSALSWQKHFWVLMAVSLMIFVRSVFRVIEYCSGNNGYLLRHEAFLYIFDACLMLAVMILFNLVHPSQITDKLGARYGDTFKMYLSPASESQV</sequence>
<gene>
    <name evidence="6" type="ORF">GTA08_BOTSDO10891</name>
</gene>
<dbReference type="GO" id="GO:0016020">
    <property type="term" value="C:membrane"/>
    <property type="evidence" value="ECO:0007669"/>
    <property type="project" value="UniProtKB-SubCell"/>
</dbReference>
<feature type="transmembrane region" description="Helical" evidence="5">
    <location>
        <begin position="229"/>
        <end position="249"/>
    </location>
</feature>
<dbReference type="OrthoDB" id="3358017at2759"/>
<evidence type="ECO:0000256" key="2">
    <source>
        <dbReference type="ARBA" id="ARBA00022692"/>
    </source>
</evidence>
<evidence type="ECO:0000256" key="3">
    <source>
        <dbReference type="ARBA" id="ARBA00022989"/>
    </source>
</evidence>
<keyword evidence="4 5" id="KW-0472">Membrane</keyword>
<dbReference type="PANTHER" id="PTHR31465">
    <property type="entry name" value="PROTEIN RTA1-RELATED"/>
    <property type="match status" value="1"/>
</dbReference>
<reference evidence="6" key="1">
    <citation type="submission" date="2020-04" db="EMBL/GenBank/DDBJ databases">
        <title>Genome Assembly and Annotation of Botryosphaeria dothidea sdau 11-99, a Latent Pathogen of Apple Fruit Ring Rot in China.</title>
        <authorList>
            <person name="Yu C."/>
            <person name="Diao Y."/>
            <person name="Lu Q."/>
            <person name="Zhao J."/>
            <person name="Cui S."/>
            <person name="Peng C."/>
            <person name="He B."/>
            <person name="Liu H."/>
        </authorList>
    </citation>
    <scope>NUCLEOTIDE SEQUENCE [LARGE SCALE GENOMIC DNA]</scope>
    <source>
        <strain evidence="6">Sdau11-99</strain>
    </source>
</reference>
<comment type="caution">
    <text evidence="6">The sequence shown here is derived from an EMBL/GenBank/DDBJ whole genome shotgun (WGS) entry which is preliminary data.</text>
</comment>
<feature type="transmembrane region" description="Helical" evidence="5">
    <location>
        <begin position="77"/>
        <end position="101"/>
    </location>
</feature>
<dbReference type="PANTHER" id="PTHR31465:SF1">
    <property type="entry name" value="PROTEIN RTA1-RELATED"/>
    <property type="match status" value="1"/>
</dbReference>
<evidence type="ECO:0000313" key="6">
    <source>
        <dbReference type="EMBL" id="KAF4301586.1"/>
    </source>
</evidence>
<dbReference type="InterPro" id="IPR007568">
    <property type="entry name" value="RTA1"/>
</dbReference>
<evidence type="ECO:0000313" key="7">
    <source>
        <dbReference type="Proteomes" id="UP000572817"/>
    </source>
</evidence>
<organism evidence="6 7">
    <name type="scientific">Botryosphaeria dothidea</name>
    <dbReference type="NCBI Taxonomy" id="55169"/>
    <lineage>
        <taxon>Eukaryota</taxon>
        <taxon>Fungi</taxon>
        <taxon>Dikarya</taxon>
        <taxon>Ascomycota</taxon>
        <taxon>Pezizomycotina</taxon>
        <taxon>Dothideomycetes</taxon>
        <taxon>Dothideomycetes incertae sedis</taxon>
        <taxon>Botryosphaeriales</taxon>
        <taxon>Botryosphaeriaceae</taxon>
        <taxon>Botryosphaeria</taxon>
    </lineage>
</organism>
<dbReference type="Proteomes" id="UP000572817">
    <property type="component" value="Unassembled WGS sequence"/>
</dbReference>
<comment type="subcellular location">
    <subcellularLocation>
        <location evidence="1">Membrane</location>
        <topology evidence="1">Multi-pass membrane protein</topology>
    </subcellularLocation>
</comment>
<name>A0A8H4N0H7_9PEZI</name>
<keyword evidence="2 5" id="KW-0812">Transmembrane</keyword>
<feature type="transmembrane region" description="Helical" evidence="5">
    <location>
        <begin position="150"/>
        <end position="174"/>
    </location>
</feature>
<evidence type="ECO:0000256" key="1">
    <source>
        <dbReference type="ARBA" id="ARBA00004141"/>
    </source>
</evidence>
<evidence type="ECO:0000256" key="4">
    <source>
        <dbReference type="ARBA" id="ARBA00023136"/>
    </source>
</evidence>
<evidence type="ECO:0000256" key="5">
    <source>
        <dbReference type="SAM" id="Phobius"/>
    </source>
</evidence>
<protein>
    <submittedName>
        <fullName evidence="6">RTA-like protein</fullName>
    </submittedName>
</protein>
<accession>A0A8H4N0H7</accession>
<feature type="transmembrane region" description="Helical" evidence="5">
    <location>
        <begin position="195"/>
        <end position="214"/>
    </location>
</feature>
<dbReference type="AlphaFoldDB" id="A0A8H4N0H7"/>